<dbReference type="EMBL" id="CP115174">
    <property type="protein sequence ID" value="WBO22340.1"/>
    <property type="molecule type" value="Genomic_DNA"/>
</dbReference>
<keyword evidence="3" id="KW-1185">Reference proteome</keyword>
<dbReference type="SUPFAM" id="SSF53041">
    <property type="entry name" value="Resolvase-like"/>
    <property type="match status" value="1"/>
</dbReference>
<organism evidence="2 3">
    <name type="scientific">Sphingomonas abietis</name>
    <dbReference type="NCBI Taxonomy" id="3012344"/>
    <lineage>
        <taxon>Bacteria</taxon>
        <taxon>Pseudomonadati</taxon>
        <taxon>Pseudomonadota</taxon>
        <taxon>Alphaproteobacteria</taxon>
        <taxon>Sphingomonadales</taxon>
        <taxon>Sphingomonadaceae</taxon>
        <taxon>Sphingomonas</taxon>
    </lineage>
</organism>
<sequence>MTLRPGIQALLQDSHAGKFEVVLAEALDRVLRDQANVATLYEHLQLRGFGSSSSLKAESVNSMSASRAR</sequence>
<dbReference type="Proteomes" id="UP001210865">
    <property type="component" value="Chromosome"/>
</dbReference>
<dbReference type="RefSeq" id="WP_270076986.1">
    <property type="nucleotide sequence ID" value="NZ_CP115174.1"/>
</dbReference>
<gene>
    <name evidence="2" type="ORF">PBT88_19710</name>
</gene>
<evidence type="ECO:0000313" key="2">
    <source>
        <dbReference type="EMBL" id="WBO22340.1"/>
    </source>
</evidence>
<dbReference type="InterPro" id="IPR006119">
    <property type="entry name" value="Resolv_N"/>
</dbReference>
<evidence type="ECO:0000313" key="3">
    <source>
        <dbReference type="Proteomes" id="UP001210865"/>
    </source>
</evidence>
<dbReference type="InterPro" id="IPR036162">
    <property type="entry name" value="Resolvase-like_N_sf"/>
</dbReference>
<dbReference type="Gene3D" id="3.40.50.1390">
    <property type="entry name" value="Resolvase, N-terminal catalytic domain"/>
    <property type="match status" value="1"/>
</dbReference>
<name>A0ABY7NMX8_9SPHN</name>
<protein>
    <submittedName>
        <fullName evidence="2">Recombinase family protein</fullName>
    </submittedName>
</protein>
<evidence type="ECO:0000259" key="1">
    <source>
        <dbReference type="Pfam" id="PF00239"/>
    </source>
</evidence>
<accession>A0ABY7NMX8</accession>
<proteinExistence type="predicted"/>
<dbReference type="Pfam" id="PF00239">
    <property type="entry name" value="Resolvase"/>
    <property type="match status" value="1"/>
</dbReference>
<reference evidence="2 3" key="1">
    <citation type="submission" date="2022-12" db="EMBL/GenBank/DDBJ databases">
        <title>Sphingomonas abieness sp. nov., an endophytic bacterium isolated from Abies koreana.</title>
        <authorList>
            <person name="Jiang L."/>
            <person name="Lee J."/>
        </authorList>
    </citation>
    <scope>NUCLEOTIDE SEQUENCE [LARGE SCALE GENOMIC DNA]</scope>
    <source>
        <strain evidence="3">PAMB 00755</strain>
    </source>
</reference>
<feature type="domain" description="Resolvase/invertase-type recombinase catalytic" evidence="1">
    <location>
        <begin position="4"/>
        <end position="48"/>
    </location>
</feature>